<evidence type="ECO:0000313" key="2">
    <source>
        <dbReference type="Proteomes" id="UP000814140"/>
    </source>
</evidence>
<dbReference type="EMBL" id="MU277196">
    <property type="protein sequence ID" value="KAI0065315.1"/>
    <property type="molecule type" value="Genomic_DNA"/>
</dbReference>
<proteinExistence type="predicted"/>
<gene>
    <name evidence="1" type="ORF">BV25DRAFT_1822472</name>
</gene>
<comment type="caution">
    <text evidence="1">The sequence shown here is derived from an EMBL/GenBank/DDBJ whole genome shotgun (WGS) entry which is preliminary data.</text>
</comment>
<keyword evidence="2" id="KW-1185">Reference proteome</keyword>
<reference evidence="1" key="2">
    <citation type="journal article" date="2022" name="New Phytol.">
        <title>Evolutionary transition to the ectomycorrhizal habit in the genomes of a hyperdiverse lineage of mushroom-forming fungi.</title>
        <authorList>
            <person name="Looney B."/>
            <person name="Miyauchi S."/>
            <person name="Morin E."/>
            <person name="Drula E."/>
            <person name="Courty P.E."/>
            <person name="Kohler A."/>
            <person name="Kuo A."/>
            <person name="LaButti K."/>
            <person name="Pangilinan J."/>
            <person name="Lipzen A."/>
            <person name="Riley R."/>
            <person name="Andreopoulos W."/>
            <person name="He G."/>
            <person name="Johnson J."/>
            <person name="Nolan M."/>
            <person name="Tritt A."/>
            <person name="Barry K.W."/>
            <person name="Grigoriev I.V."/>
            <person name="Nagy L.G."/>
            <person name="Hibbett D."/>
            <person name="Henrissat B."/>
            <person name="Matheny P.B."/>
            <person name="Labbe J."/>
            <person name="Martin F.M."/>
        </authorList>
    </citation>
    <scope>NUCLEOTIDE SEQUENCE</scope>
    <source>
        <strain evidence="1">HHB10654</strain>
    </source>
</reference>
<evidence type="ECO:0000313" key="1">
    <source>
        <dbReference type="EMBL" id="KAI0065315.1"/>
    </source>
</evidence>
<dbReference type="Proteomes" id="UP000814140">
    <property type="component" value="Unassembled WGS sequence"/>
</dbReference>
<reference evidence="1" key="1">
    <citation type="submission" date="2021-03" db="EMBL/GenBank/DDBJ databases">
        <authorList>
            <consortium name="DOE Joint Genome Institute"/>
            <person name="Ahrendt S."/>
            <person name="Looney B.P."/>
            <person name="Miyauchi S."/>
            <person name="Morin E."/>
            <person name="Drula E."/>
            <person name="Courty P.E."/>
            <person name="Chicoki N."/>
            <person name="Fauchery L."/>
            <person name="Kohler A."/>
            <person name="Kuo A."/>
            <person name="Labutti K."/>
            <person name="Pangilinan J."/>
            <person name="Lipzen A."/>
            <person name="Riley R."/>
            <person name="Andreopoulos W."/>
            <person name="He G."/>
            <person name="Johnson J."/>
            <person name="Barry K.W."/>
            <person name="Grigoriev I.V."/>
            <person name="Nagy L."/>
            <person name="Hibbett D."/>
            <person name="Henrissat B."/>
            <person name="Matheny P.B."/>
            <person name="Labbe J."/>
            <person name="Martin F."/>
        </authorList>
    </citation>
    <scope>NUCLEOTIDE SEQUENCE</scope>
    <source>
        <strain evidence="1">HHB10654</strain>
    </source>
</reference>
<sequence>MAALFCRPIALLPGRALHTSMSANHVPCLFRSTIHMHCRKTLWSPSLSTSFRSMSNGTPSQVRPRRLVPAKEIYAKRNRTLLMYTSAVIVLAVGVTYAAVPLYRMFCAATGFAGTPVVGTGRFEPDRLVPVKGAKRIKVHLNADRSEQLPWTFTPQQKYVTVLPGETSLAFYKAKNTSEQDIIGIATYNVTPDRIAPYFAKVECFCFEEQKLLAGEEVDMPLLFFIDKDVLEDPACRNLDDIVLSYTFFRARRNAQGHLEPDAPEDVVQASQGFAGFEHAPRAEIRNAPESVPSP</sequence>
<accession>A0ACB8T9V3</accession>
<organism evidence="1 2">
    <name type="scientific">Artomyces pyxidatus</name>
    <dbReference type="NCBI Taxonomy" id="48021"/>
    <lineage>
        <taxon>Eukaryota</taxon>
        <taxon>Fungi</taxon>
        <taxon>Dikarya</taxon>
        <taxon>Basidiomycota</taxon>
        <taxon>Agaricomycotina</taxon>
        <taxon>Agaricomycetes</taxon>
        <taxon>Russulales</taxon>
        <taxon>Auriscalpiaceae</taxon>
        <taxon>Artomyces</taxon>
    </lineage>
</organism>
<protein>
    <submittedName>
        <fullName evidence="1">Uncharacterized protein</fullName>
    </submittedName>
</protein>
<name>A0ACB8T9V3_9AGAM</name>